<keyword evidence="1" id="KW-0812">Transmembrane</keyword>
<accession>A0ABU7V6K5</accession>
<name>A0ABU7V6K5_9MICO</name>
<dbReference type="EMBL" id="JAZHOV010000003">
    <property type="protein sequence ID" value="MEF2254768.1"/>
    <property type="molecule type" value="Genomic_DNA"/>
</dbReference>
<keyword evidence="1" id="KW-1133">Transmembrane helix</keyword>
<proteinExistence type="predicted"/>
<dbReference type="InterPro" id="IPR046035">
    <property type="entry name" value="DUF5993"/>
</dbReference>
<evidence type="ECO:0000313" key="2">
    <source>
        <dbReference type="EMBL" id="MEF2254768.1"/>
    </source>
</evidence>
<evidence type="ECO:0000256" key="1">
    <source>
        <dbReference type="SAM" id="Phobius"/>
    </source>
</evidence>
<feature type="transmembrane region" description="Helical" evidence="1">
    <location>
        <begin position="29"/>
        <end position="48"/>
    </location>
</feature>
<comment type="caution">
    <text evidence="2">The sequence shown here is derived from an EMBL/GenBank/DDBJ whole genome shotgun (WGS) entry which is preliminary data.</text>
</comment>
<dbReference type="Proteomes" id="UP001351900">
    <property type="component" value="Unassembled WGS sequence"/>
</dbReference>
<dbReference type="Pfam" id="PF19455">
    <property type="entry name" value="DUF5993"/>
    <property type="match status" value="1"/>
</dbReference>
<evidence type="ECO:0000313" key="3">
    <source>
        <dbReference type="Proteomes" id="UP001351900"/>
    </source>
</evidence>
<gene>
    <name evidence="2" type="ORF">V2V91_06390</name>
</gene>
<keyword evidence="3" id="KW-1185">Reference proteome</keyword>
<keyword evidence="1" id="KW-0472">Membrane</keyword>
<organism evidence="2 3">
    <name type="scientific">Microbacterium schleiferi</name>
    <dbReference type="NCBI Taxonomy" id="69362"/>
    <lineage>
        <taxon>Bacteria</taxon>
        <taxon>Bacillati</taxon>
        <taxon>Actinomycetota</taxon>
        <taxon>Actinomycetes</taxon>
        <taxon>Micrococcales</taxon>
        <taxon>Microbacteriaceae</taxon>
        <taxon>Microbacterium</taxon>
    </lineage>
</organism>
<dbReference type="RefSeq" id="WP_331791241.1">
    <property type="nucleotide sequence ID" value="NZ_BAAAUO010000002.1"/>
</dbReference>
<reference evidence="2 3" key="1">
    <citation type="submission" date="2024-01" db="EMBL/GenBank/DDBJ databases">
        <title>the genome sequence of strain Microbacterium schleiferi NBRC 15075.</title>
        <authorList>
            <person name="Ding Y."/>
            <person name="Zhang G."/>
        </authorList>
    </citation>
    <scope>NUCLEOTIDE SEQUENCE [LARGE SCALE GENOMIC DNA]</scope>
    <source>
        <strain evidence="2 3">NBRC 15075</strain>
    </source>
</reference>
<protein>
    <submittedName>
        <fullName evidence="2">DUF5993 family protein</fullName>
    </submittedName>
</protein>
<sequence length="52" mass="5641">MDTLIFGLLLAVALVIIFSKSRWLVIGSWAIAAVAVLGMFAYHATDVLDLSF</sequence>